<reference evidence="7 8" key="1">
    <citation type="submission" date="2020-08" db="EMBL/GenBank/DDBJ databases">
        <title>Genome public.</title>
        <authorList>
            <person name="Liu C."/>
            <person name="Sun Q."/>
        </authorList>
    </citation>
    <scope>NUCLEOTIDE SEQUENCE [LARGE SCALE GENOMIC DNA]</scope>
    <source>
        <strain evidence="7 8">NSJ-43</strain>
    </source>
</reference>
<dbReference type="Gene3D" id="1.20.1330.10">
    <property type="entry name" value="f41 fragment of flagellin, N-terminal domain"/>
    <property type="match status" value="1"/>
</dbReference>
<name>A0ABR7G2U7_9FIRM</name>
<dbReference type="Gene3D" id="2.170.280.10">
    <property type="entry name" value="f41 fragment of flagellin, middle domain"/>
    <property type="match status" value="1"/>
</dbReference>
<keyword evidence="7" id="KW-0282">Flagellum</keyword>
<dbReference type="InterPro" id="IPR001029">
    <property type="entry name" value="Flagellin_N"/>
</dbReference>
<evidence type="ECO:0000313" key="8">
    <source>
        <dbReference type="Proteomes" id="UP000628463"/>
    </source>
</evidence>
<keyword evidence="7" id="KW-0966">Cell projection</keyword>
<dbReference type="RefSeq" id="WP_186837386.1">
    <property type="nucleotide sequence ID" value="NZ_JACOPD010000010.1"/>
</dbReference>
<evidence type="ECO:0000256" key="4">
    <source>
        <dbReference type="RuleBase" id="RU362073"/>
    </source>
</evidence>
<evidence type="ECO:0000259" key="5">
    <source>
        <dbReference type="Pfam" id="PF00669"/>
    </source>
</evidence>
<evidence type="ECO:0000256" key="2">
    <source>
        <dbReference type="ARBA" id="ARBA00020110"/>
    </source>
</evidence>
<dbReference type="InterPro" id="IPR046358">
    <property type="entry name" value="Flagellin_C"/>
</dbReference>
<dbReference type="PANTHER" id="PTHR42792:SF2">
    <property type="entry name" value="FLAGELLIN"/>
    <property type="match status" value="1"/>
</dbReference>
<accession>A0ABR7G2U7</accession>
<dbReference type="Gene3D" id="6.10.10.10">
    <property type="entry name" value="Flagellar export chaperone, C-terminal domain"/>
    <property type="match status" value="1"/>
</dbReference>
<dbReference type="InterPro" id="IPR042187">
    <property type="entry name" value="Flagellin_C_sub2"/>
</dbReference>
<gene>
    <name evidence="7" type="ORF">H8S01_12460</name>
</gene>
<keyword evidence="8" id="KW-1185">Reference proteome</keyword>
<organism evidence="7 8">
    <name type="scientific">Lachnospira hominis</name>
    <name type="common">ex Liu et al. 2021</name>
    <dbReference type="NCBI Taxonomy" id="2763051"/>
    <lineage>
        <taxon>Bacteria</taxon>
        <taxon>Bacillati</taxon>
        <taxon>Bacillota</taxon>
        <taxon>Clostridia</taxon>
        <taxon>Lachnospirales</taxon>
        <taxon>Lachnospiraceae</taxon>
        <taxon>Lachnospira</taxon>
    </lineage>
</organism>
<dbReference type="EMBL" id="JACOPD010000010">
    <property type="protein sequence ID" value="MBC5681765.1"/>
    <property type="molecule type" value="Genomic_DNA"/>
</dbReference>
<comment type="similarity">
    <text evidence="1 4">Belongs to the bacterial flagellin family.</text>
</comment>
<dbReference type="Proteomes" id="UP000628463">
    <property type="component" value="Unassembled WGS sequence"/>
</dbReference>
<keyword evidence="4" id="KW-0964">Secreted</keyword>
<dbReference type="SUPFAM" id="SSF64518">
    <property type="entry name" value="Phase 1 flagellin"/>
    <property type="match status" value="1"/>
</dbReference>
<dbReference type="PRINTS" id="PR00207">
    <property type="entry name" value="FLAGELLIN"/>
</dbReference>
<keyword evidence="3 4" id="KW-0975">Bacterial flagellum</keyword>
<dbReference type="InterPro" id="IPR001492">
    <property type="entry name" value="Flagellin"/>
</dbReference>
<evidence type="ECO:0000313" key="7">
    <source>
        <dbReference type="EMBL" id="MBC5681765.1"/>
    </source>
</evidence>
<evidence type="ECO:0000256" key="3">
    <source>
        <dbReference type="ARBA" id="ARBA00023143"/>
    </source>
</evidence>
<evidence type="ECO:0000256" key="1">
    <source>
        <dbReference type="ARBA" id="ARBA00005709"/>
    </source>
</evidence>
<feature type="domain" description="Flagellin N-terminal" evidence="5">
    <location>
        <begin position="4"/>
        <end position="139"/>
    </location>
</feature>
<feature type="domain" description="Flagellin C-terminal" evidence="6">
    <location>
        <begin position="427"/>
        <end position="512"/>
    </location>
</feature>
<comment type="caution">
    <text evidence="7">The sequence shown here is derived from an EMBL/GenBank/DDBJ whole genome shotgun (WGS) entry which is preliminary data.</text>
</comment>
<comment type="function">
    <text evidence="4">Flagellin is the subunit protein which polymerizes to form the filaments of bacterial flagella.</text>
</comment>
<dbReference type="Gene3D" id="2.30.220.10">
    <property type="entry name" value="f41 fragment of flagellin, C-terminal domain"/>
    <property type="match status" value="1"/>
</dbReference>
<dbReference type="Pfam" id="PF00700">
    <property type="entry name" value="Flagellin_C"/>
    <property type="match status" value="1"/>
</dbReference>
<protein>
    <recommendedName>
        <fullName evidence="2 4">Flagellin</fullName>
    </recommendedName>
</protein>
<proteinExistence type="inferred from homology"/>
<sequence>MRLNTNISAIIANNALQKAQDRLSNSIQKLSSGYKINSSADDPAGCAISEKMRVQLRGLSQSDNNVTDGISVLNTAEGGLIEIQSMLTRMKELSVQAANDVNSDDERSAIQGEIDNINKEIDRISSQTEFNTQSLIDGNLSRRVYSDCQGVNQITCSENFVTGDYGITVTEDARQAIVVGEGTIALGANDKITKEQEGVIELNGYKVSVSEGDDLNTIMGKLVDAASIIGGSAFAVTDTTNDTTANGMDYAGYSPVTTYPGSRLVIMTKEYGSSQSIEVKCSNKELAQALGIDSAADDDGFVVQGSDVKAEFTTDANGKRVGFDDSAVLSTSGTRITVKDVNNKRFEMDVPGNVAGTKFDDTGKIPVSTGTSSKDIVQEVTDVGTMSIHVGANQDQVIRIDIPEVTTYTLGIDTVNVMTGLTASQSIEKVDKAINRASSVRSKIGSYQNRFEHTQNNIAVSNENLTSALSAMTDTDMAEEMTEYTSVNVMTQAATSILAQANERPSTVLQILQ</sequence>
<evidence type="ECO:0000259" key="6">
    <source>
        <dbReference type="Pfam" id="PF00700"/>
    </source>
</evidence>
<comment type="subcellular location">
    <subcellularLocation>
        <location evidence="4">Secreted</location>
    </subcellularLocation>
    <subcellularLocation>
        <location evidence="4">Bacterial flagellum</location>
    </subcellularLocation>
</comment>
<dbReference type="PANTHER" id="PTHR42792">
    <property type="entry name" value="FLAGELLIN"/>
    <property type="match status" value="1"/>
</dbReference>
<dbReference type="Pfam" id="PF00669">
    <property type="entry name" value="Flagellin_N"/>
    <property type="match status" value="1"/>
</dbReference>
<keyword evidence="7" id="KW-0969">Cilium</keyword>